<dbReference type="InterPro" id="IPR006553">
    <property type="entry name" value="Leu-rich_rpt_Cys-con_subtyp"/>
</dbReference>
<dbReference type="GO" id="GO:0019005">
    <property type="term" value="C:SCF ubiquitin ligase complex"/>
    <property type="evidence" value="ECO:0007669"/>
    <property type="project" value="TreeGrafter"/>
</dbReference>
<evidence type="ECO:0000313" key="1">
    <source>
        <dbReference type="EMBL" id="JAV27964.1"/>
    </source>
</evidence>
<proteinExistence type="predicted"/>
<dbReference type="GO" id="GO:0016874">
    <property type="term" value="F:ligase activity"/>
    <property type="evidence" value="ECO:0007669"/>
    <property type="project" value="UniProtKB-KW"/>
</dbReference>
<name>A0A1Q3FKD0_CULTA</name>
<dbReference type="AlphaFoldDB" id="A0A1Q3FKD0"/>
<dbReference type="EMBL" id="GFDL01007081">
    <property type="protein sequence ID" value="JAV27964.1"/>
    <property type="molecule type" value="Transcribed_RNA"/>
</dbReference>
<reference evidence="1" key="1">
    <citation type="submission" date="2017-01" db="EMBL/GenBank/DDBJ databases">
        <title>A deep insight into the sialotranscriptome of adult male and female Cluex tarsalis mosquitoes.</title>
        <authorList>
            <person name="Ribeiro J.M."/>
            <person name="Moreira F."/>
            <person name="Bernard K.A."/>
            <person name="Calvo E."/>
        </authorList>
    </citation>
    <scope>NUCLEOTIDE SEQUENCE</scope>
    <source>
        <strain evidence="1">Kern County</strain>
        <tissue evidence="1">Salivary glands</tissue>
    </source>
</reference>
<protein>
    <submittedName>
        <fullName evidence="1">Putative scf e3 ubiquitin ligase complex f-box protein grra</fullName>
    </submittedName>
</protein>
<organism evidence="1">
    <name type="scientific">Culex tarsalis</name>
    <name type="common">Encephalitis mosquito</name>
    <dbReference type="NCBI Taxonomy" id="7177"/>
    <lineage>
        <taxon>Eukaryota</taxon>
        <taxon>Metazoa</taxon>
        <taxon>Ecdysozoa</taxon>
        <taxon>Arthropoda</taxon>
        <taxon>Hexapoda</taxon>
        <taxon>Insecta</taxon>
        <taxon>Pterygota</taxon>
        <taxon>Neoptera</taxon>
        <taxon>Endopterygota</taxon>
        <taxon>Diptera</taxon>
        <taxon>Nematocera</taxon>
        <taxon>Culicoidea</taxon>
        <taxon>Culicidae</taxon>
        <taxon>Culicinae</taxon>
        <taxon>Culicini</taxon>
        <taxon>Culex</taxon>
        <taxon>Culex</taxon>
    </lineage>
</organism>
<dbReference type="InterPro" id="IPR032675">
    <property type="entry name" value="LRR_dom_sf"/>
</dbReference>
<keyword evidence="1" id="KW-0436">Ligase</keyword>
<dbReference type="PANTHER" id="PTHR13318">
    <property type="entry name" value="PARTNER OF PAIRED, ISOFORM B-RELATED"/>
    <property type="match status" value="1"/>
</dbReference>
<dbReference type="PANTHER" id="PTHR13318:SF95">
    <property type="entry name" value="F-BOX PROTEIN YLR352W"/>
    <property type="match status" value="1"/>
</dbReference>
<dbReference type="Gene3D" id="3.80.10.10">
    <property type="entry name" value="Ribonuclease Inhibitor"/>
    <property type="match status" value="2"/>
</dbReference>
<dbReference type="SMART" id="SM00367">
    <property type="entry name" value="LRR_CC"/>
    <property type="match status" value="3"/>
</dbReference>
<sequence length="528" mass="61465">MPRLGQPARLEDMALKRSATWLCVIAENLMPIMLHMSRNREENDGPKILKHIVSDLRDEYDHCVPAHLFDEFGKELIEQIKDLIERVKRALDIRASMAKFLAQVNVAIAMSEILLSRKLRSLKIDEMPKMMRHVFYSRMSDMKGLKYLSLGSMTGGWKTFDMQETIMKGMVTMMNLTGLTLNYDCTDTILQGLAKCCPNLEYVDISNSKYITNDSIEFLVKLKNLKVALLHRTQVTISGMIELLVKAKNLTDLGRYDELGRCLEFIDQNYPQISRLKLRKFETRFATTRHIQLLSELCPDLYYVSIFHNMLLMDLMSLIGINNLSELYLLSCDFFADQIRDVLQVKGCNLTCLHLEHVDQIDMNALIYISQYCVDLKILSLYNCVMIPSTSLYTRRYAIPPFMNLEKLWFVSDCAPQYLEFILVTALKIKFIQLGTQVFTSDEMFERILLRNPLQYLEDIRIINSEELTIATAYRLVENCPSLVILNEIECWKKVRDYELVQFQEMVKERNYAVHTAPLRKYATEQMN</sequence>
<dbReference type="GO" id="GO:0031146">
    <property type="term" value="P:SCF-dependent proteasomal ubiquitin-dependent protein catabolic process"/>
    <property type="evidence" value="ECO:0007669"/>
    <property type="project" value="TreeGrafter"/>
</dbReference>
<accession>A0A1Q3FKD0</accession>
<dbReference type="SUPFAM" id="SSF52047">
    <property type="entry name" value="RNI-like"/>
    <property type="match status" value="1"/>
</dbReference>